<dbReference type="Proteomes" id="UP000664132">
    <property type="component" value="Unassembled WGS sequence"/>
</dbReference>
<evidence type="ECO:0000313" key="2">
    <source>
        <dbReference type="Proteomes" id="UP000664132"/>
    </source>
</evidence>
<dbReference type="OrthoDB" id="2687876at2759"/>
<protein>
    <submittedName>
        <fullName evidence="1">Uncharacterized protein</fullName>
    </submittedName>
</protein>
<keyword evidence="2" id="KW-1185">Reference proteome</keyword>
<reference evidence="1" key="1">
    <citation type="submission" date="2021-02" db="EMBL/GenBank/DDBJ databases">
        <title>Genome sequence Cadophora malorum strain M34.</title>
        <authorList>
            <person name="Stefanovic E."/>
            <person name="Vu D."/>
            <person name="Scully C."/>
            <person name="Dijksterhuis J."/>
            <person name="Roader J."/>
            <person name="Houbraken J."/>
        </authorList>
    </citation>
    <scope>NUCLEOTIDE SEQUENCE</scope>
    <source>
        <strain evidence="1">M34</strain>
    </source>
</reference>
<evidence type="ECO:0000313" key="1">
    <source>
        <dbReference type="EMBL" id="KAG4416942.1"/>
    </source>
</evidence>
<organism evidence="1 2">
    <name type="scientific">Cadophora malorum</name>
    <dbReference type="NCBI Taxonomy" id="108018"/>
    <lineage>
        <taxon>Eukaryota</taxon>
        <taxon>Fungi</taxon>
        <taxon>Dikarya</taxon>
        <taxon>Ascomycota</taxon>
        <taxon>Pezizomycotina</taxon>
        <taxon>Leotiomycetes</taxon>
        <taxon>Helotiales</taxon>
        <taxon>Ploettnerulaceae</taxon>
        <taxon>Cadophora</taxon>
    </lineage>
</organism>
<sequence>MRQWMDDNPNILEAEANRPRIMAVPWLNREMNKIEWGVGCNGCRLDPDQREEMFEDDLVEATKAENILYLECQFMTHLFTCAKAMRLLSGQLRRISGLVLHPEDAPACGVAGDITANVPSTSEWSNEELRDRRRKARVVKIEPGDARGNAYW</sequence>
<comment type="caution">
    <text evidence="1">The sequence shown here is derived from an EMBL/GenBank/DDBJ whole genome shotgun (WGS) entry which is preliminary data.</text>
</comment>
<dbReference type="AlphaFoldDB" id="A0A8H7TD23"/>
<dbReference type="EMBL" id="JAFJYH010000170">
    <property type="protein sequence ID" value="KAG4416942.1"/>
    <property type="molecule type" value="Genomic_DNA"/>
</dbReference>
<accession>A0A8H7TD23</accession>
<proteinExistence type="predicted"/>
<gene>
    <name evidence="1" type="ORF">IFR04_009952</name>
</gene>
<name>A0A8H7TD23_9HELO</name>